<comment type="caution">
    <text evidence="1">The sequence shown here is derived from an EMBL/GenBank/DDBJ whole genome shotgun (WGS) entry which is preliminary data.</text>
</comment>
<accession>A0A9N9DNX8</accession>
<evidence type="ECO:0000313" key="1">
    <source>
        <dbReference type="EMBL" id="CAG8647897.1"/>
    </source>
</evidence>
<reference evidence="1" key="1">
    <citation type="submission" date="2021-06" db="EMBL/GenBank/DDBJ databases">
        <authorList>
            <person name="Kallberg Y."/>
            <person name="Tangrot J."/>
            <person name="Rosling A."/>
        </authorList>
    </citation>
    <scope>NUCLEOTIDE SEQUENCE</scope>
    <source>
        <strain evidence="1">IA702</strain>
    </source>
</reference>
<evidence type="ECO:0000313" key="2">
    <source>
        <dbReference type="Proteomes" id="UP000789572"/>
    </source>
</evidence>
<gene>
    <name evidence="1" type="ORF">POCULU_LOCUS9787</name>
</gene>
<proteinExistence type="predicted"/>
<feature type="non-terminal residue" evidence="1">
    <location>
        <position position="1"/>
    </location>
</feature>
<name>A0A9N9DNX8_9GLOM</name>
<organism evidence="1 2">
    <name type="scientific">Paraglomus occultum</name>
    <dbReference type="NCBI Taxonomy" id="144539"/>
    <lineage>
        <taxon>Eukaryota</taxon>
        <taxon>Fungi</taxon>
        <taxon>Fungi incertae sedis</taxon>
        <taxon>Mucoromycota</taxon>
        <taxon>Glomeromycotina</taxon>
        <taxon>Glomeromycetes</taxon>
        <taxon>Paraglomerales</taxon>
        <taxon>Paraglomeraceae</taxon>
        <taxon>Paraglomus</taxon>
    </lineage>
</organism>
<dbReference type="EMBL" id="CAJVPJ010004053">
    <property type="protein sequence ID" value="CAG8647897.1"/>
    <property type="molecule type" value="Genomic_DNA"/>
</dbReference>
<sequence length="210" mass="24020">MEMLKEASDTNSKNILQHVLNLQIDFSEALCNATRHTMQSALKRKRNEGEIIIDAGNNPFYVLEPGRDLKNTTNQNGENKKEDTSSVILNSIMDEEIKIEEITMTSAAYSNNSDNELTFGADDLNVFTNRQDDRKWKLGTGRYVEDVLYNLGGECNYHSLVNSFIIDPEDKFVQSGFTMGELREIREAEFMQELPQLDDDLLQYIDTFAK</sequence>
<keyword evidence="2" id="KW-1185">Reference proteome</keyword>
<protein>
    <submittedName>
        <fullName evidence="1">7328_t:CDS:1</fullName>
    </submittedName>
</protein>
<dbReference type="AlphaFoldDB" id="A0A9N9DNX8"/>
<dbReference type="Proteomes" id="UP000789572">
    <property type="component" value="Unassembled WGS sequence"/>
</dbReference>
<dbReference type="OrthoDB" id="2447250at2759"/>